<sequence>MATDQFSVDGDVAIVTGSSSGIGQVIAERFADDGVDVVVCSREMENVEPVADGINDSDRPGSAHAVECDVTDRDAVEAMVEATVEQFGGVDVLVNNAGASFMAGFDDISPNGWKTIVDINLTGTYHCVQAAEEHLKDASGKVINLSSVAGQQGAPWMSHYAAAKAAVENLTKTLAFEWADDDVRVNCIAPGFVATPGVASQMGVTADEVDREEVKRRIGVSEEIADVAQFLASPASSYVVGQSLTVAGVPDIMESPDV</sequence>
<proteinExistence type="inferred from homology"/>
<name>A0ABD5VCQ1_9EURY</name>
<dbReference type="PROSITE" id="PS00061">
    <property type="entry name" value="ADH_SHORT"/>
    <property type="match status" value="1"/>
</dbReference>
<keyword evidence="4" id="KW-1185">Reference proteome</keyword>
<comment type="caution">
    <text evidence="3">The sequence shown here is derived from an EMBL/GenBank/DDBJ whole genome shotgun (WGS) entry which is preliminary data.</text>
</comment>
<gene>
    <name evidence="3" type="ORF">ACFQGB_10640</name>
</gene>
<dbReference type="EMBL" id="JBHSXN010000002">
    <property type="protein sequence ID" value="MFC6953320.1"/>
    <property type="molecule type" value="Genomic_DNA"/>
</dbReference>
<reference evidence="3 4" key="1">
    <citation type="journal article" date="2019" name="Int. J. Syst. Evol. Microbiol.">
        <title>The Global Catalogue of Microorganisms (GCM) 10K type strain sequencing project: providing services to taxonomists for standard genome sequencing and annotation.</title>
        <authorList>
            <consortium name="The Broad Institute Genomics Platform"/>
            <consortium name="The Broad Institute Genome Sequencing Center for Infectious Disease"/>
            <person name="Wu L."/>
            <person name="Ma J."/>
        </authorList>
    </citation>
    <scope>NUCLEOTIDE SEQUENCE [LARGE SCALE GENOMIC DNA]</scope>
    <source>
        <strain evidence="3 4">GX26</strain>
    </source>
</reference>
<dbReference type="EC" id="1.1.1.-" evidence="3"/>
<keyword evidence="2 3" id="KW-0560">Oxidoreductase</keyword>
<dbReference type="InterPro" id="IPR002347">
    <property type="entry name" value="SDR_fam"/>
</dbReference>
<dbReference type="RefSeq" id="WP_336350281.1">
    <property type="nucleotide sequence ID" value="NZ_JAZAQL010000002.1"/>
</dbReference>
<dbReference type="PANTHER" id="PTHR42760:SF133">
    <property type="entry name" value="3-OXOACYL-[ACYL-CARRIER-PROTEIN] REDUCTASE"/>
    <property type="match status" value="1"/>
</dbReference>
<dbReference type="FunFam" id="3.40.50.720:FF:000084">
    <property type="entry name" value="Short-chain dehydrogenase reductase"/>
    <property type="match status" value="1"/>
</dbReference>
<dbReference type="NCBIfam" id="NF005559">
    <property type="entry name" value="PRK07231.1"/>
    <property type="match status" value="1"/>
</dbReference>
<comment type="similarity">
    <text evidence="1">Belongs to the short-chain dehydrogenases/reductases (SDR) family.</text>
</comment>
<dbReference type="PRINTS" id="PR00081">
    <property type="entry name" value="GDHRDH"/>
</dbReference>
<dbReference type="AlphaFoldDB" id="A0ABD5VCQ1"/>
<dbReference type="Pfam" id="PF13561">
    <property type="entry name" value="adh_short_C2"/>
    <property type="match status" value="1"/>
</dbReference>
<protein>
    <submittedName>
        <fullName evidence="3">SDR family NAD(P)-dependent oxidoreductase</fullName>
        <ecNumber evidence="3">1.1.1.-</ecNumber>
    </submittedName>
</protein>
<dbReference type="SUPFAM" id="SSF51735">
    <property type="entry name" value="NAD(P)-binding Rossmann-fold domains"/>
    <property type="match status" value="1"/>
</dbReference>
<dbReference type="PANTHER" id="PTHR42760">
    <property type="entry name" value="SHORT-CHAIN DEHYDROGENASES/REDUCTASES FAMILY MEMBER"/>
    <property type="match status" value="1"/>
</dbReference>
<evidence type="ECO:0000256" key="1">
    <source>
        <dbReference type="ARBA" id="ARBA00006484"/>
    </source>
</evidence>
<evidence type="ECO:0000313" key="4">
    <source>
        <dbReference type="Proteomes" id="UP001596395"/>
    </source>
</evidence>
<dbReference type="PRINTS" id="PR00080">
    <property type="entry name" value="SDRFAMILY"/>
</dbReference>
<evidence type="ECO:0000256" key="2">
    <source>
        <dbReference type="ARBA" id="ARBA00023002"/>
    </source>
</evidence>
<evidence type="ECO:0000313" key="3">
    <source>
        <dbReference type="EMBL" id="MFC6953320.1"/>
    </source>
</evidence>
<accession>A0ABD5VCQ1</accession>
<organism evidence="3 4">
    <name type="scientific">Halorubellus litoreus</name>
    <dbReference type="NCBI Taxonomy" id="755308"/>
    <lineage>
        <taxon>Archaea</taxon>
        <taxon>Methanobacteriati</taxon>
        <taxon>Methanobacteriota</taxon>
        <taxon>Stenosarchaea group</taxon>
        <taxon>Halobacteria</taxon>
        <taxon>Halobacteriales</taxon>
        <taxon>Halorubellaceae</taxon>
        <taxon>Halorubellus</taxon>
    </lineage>
</organism>
<dbReference type="InterPro" id="IPR020904">
    <property type="entry name" value="Sc_DH/Rdtase_CS"/>
</dbReference>
<dbReference type="Gene3D" id="3.40.50.720">
    <property type="entry name" value="NAD(P)-binding Rossmann-like Domain"/>
    <property type="match status" value="1"/>
</dbReference>
<dbReference type="Proteomes" id="UP001596395">
    <property type="component" value="Unassembled WGS sequence"/>
</dbReference>
<dbReference type="GO" id="GO:0016491">
    <property type="term" value="F:oxidoreductase activity"/>
    <property type="evidence" value="ECO:0007669"/>
    <property type="project" value="UniProtKB-KW"/>
</dbReference>
<dbReference type="InterPro" id="IPR036291">
    <property type="entry name" value="NAD(P)-bd_dom_sf"/>
</dbReference>